<dbReference type="EMBL" id="KQ414735">
    <property type="protein sequence ID" value="KOC62290.1"/>
    <property type="molecule type" value="Genomic_DNA"/>
</dbReference>
<feature type="transmembrane region" description="Helical" evidence="1">
    <location>
        <begin position="16"/>
        <end position="34"/>
    </location>
</feature>
<organism evidence="2 3">
    <name type="scientific">Habropoda laboriosa</name>
    <dbReference type="NCBI Taxonomy" id="597456"/>
    <lineage>
        <taxon>Eukaryota</taxon>
        <taxon>Metazoa</taxon>
        <taxon>Ecdysozoa</taxon>
        <taxon>Arthropoda</taxon>
        <taxon>Hexapoda</taxon>
        <taxon>Insecta</taxon>
        <taxon>Pterygota</taxon>
        <taxon>Neoptera</taxon>
        <taxon>Endopterygota</taxon>
        <taxon>Hymenoptera</taxon>
        <taxon>Apocrita</taxon>
        <taxon>Aculeata</taxon>
        <taxon>Apoidea</taxon>
        <taxon>Anthophila</taxon>
        <taxon>Apidae</taxon>
        <taxon>Habropoda</taxon>
    </lineage>
</organism>
<accession>A0A0L7QUJ8</accession>
<keyword evidence="1" id="KW-0472">Membrane</keyword>
<keyword evidence="1" id="KW-1133">Transmembrane helix</keyword>
<evidence type="ECO:0000256" key="1">
    <source>
        <dbReference type="SAM" id="Phobius"/>
    </source>
</evidence>
<reference evidence="2 3" key="1">
    <citation type="submission" date="2015-07" db="EMBL/GenBank/DDBJ databases">
        <title>The genome of Habropoda laboriosa.</title>
        <authorList>
            <person name="Pan H."/>
            <person name="Kapheim K."/>
        </authorList>
    </citation>
    <scope>NUCLEOTIDE SEQUENCE [LARGE SCALE GENOMIC DNA]</scope>
    <source>
        <strain evidence="2">0110345459</strain>
    </source>
</reference>
<keyword evidence="3" id="KW-1185">Reference proteome</keyword>
<evidence type="ECO:0000313" key="3">
    <source>
        <dbReference type="Proteomes" id="UP000053825"/>
    </source>
</evidence>
<proteinExistence type="predicted"/>
<evidence type="ECO:0000313" key="2">
    <source>
        <dbReference type="EMBL" id="KOC62290.1"/>
    </source>
</evidence>
<dbReference type="Proteomes" id="UP000053825">
    <property type="component" value="Unassembled WGS sequence"/>
</dbReference>
<keyword evidence="1" id="KW-0812">Transmembrane</keyword>
<sequence>MECMCLLTDLITVPTLIFTKIGGMAIVPVTWILFMEELRKYRRIGTSTR</sequence>
<protein>
    <submittedName>
        <fullName evidence="2">Uncharacterized protein</fullName>
    </submittedName>
</protein>
<dbReference type="AlphaFoldDB" id="A0A0L7QUJ8"/>
<name>A0A0L7QUJ8_9HYME</name>
<gene>
    <name evidence="2" type="ORF">WH47_04048</name>
</gene>